<dbReference type="Gene3D" id="3.90.1150.10">
    <property type="entry name" value="Aspartate Aminotransferase, domain 1"/>
    <property type="match status" value="1"/>
</dbReference>
<proteinExistence type="inferred from homology"/>
<dbReference type="InterPro" id="IPR015421">
    <property type="entry name" value="PyrdxlP-dep_Trfase_major"/>
</dbReference>
<evidence type="ECO:0000313" key="5">
    <source>
        <dbReference type="EMBL" id="SVB21929.1"/>
    </source>
</evidence>
<gene>
    <name evidence="5" type="ORF">METZ01_LOCUS174783</name>
</gene>
<evidence type="ECO:0000256" key="3">
    <source>
        <dbReference type="ARBA" id="ARBA00022679"/>
    </source>
</evidence>
<dbReference type="Pfam" id="PF00202">
    <property type="entry name" value="Aminotran_3"/>
    <property type="match status" value="1"/>
</dbReference>
<name>A0A382C7T6_9ZZZZ</name>
<organism evidence="5">
    <name type="scientific">marine metagenome</name>
    <dbReference type="NCBI Taxonomy" id="408172"/>
    <lineage>
        <taxon>unclassified sequences</taxon>
        <taxon>metagenomes</taxon>
        <taxon>ecological metagenomes</taxon>
    </lineage>
</organism>
<dbReference type="InterPro" id="IPR005814">
    <property type="entry name" value="Aminotrans_3"/>
</dbReference>
<dbReference type="SUPFAM" id="SSF53383">
    <property type="entry name" value="PLP-dependent transferases"/>
    <property type="match status" value="1"/>
</dbReference>
<comment type="similarity">
    <text evidence="1">Belongs to the class-III pyridoxal-phosphate-dependent aminotransferase family.</text>
</comment>
<dbReference type="EMBL" id="UINC01033135">
    <property type="protein sequence ID" value="SVB21929.1"/>
    <property type="molecule type" value="Genomic_DNA"/>
</dbReference>
<dbReference type="PANTHER" id="PTHR43094">
    <property type="entry name" value="AMINOTRANSFERASE"/>
    <property type="match status" value="1"/>
</dbReference>
<reference evidence="5" key="1">
    <citation type="submission" date="2018-05" db="EMBL/GenBank/DDBJ databases">
        <authorList>
            <person name="Lanie J.A."/>
            <person name="Ng W.-L."/>
            <person name="Kazmierczak K.M."/>
            <person name="Andrzejewski T.M."/>
            <person name="Davidsen T.M."/>
            <person name="Wayne K.J."/>
            <person name="Tettelin H."/>
            <person name="Glass J.I."/>
            <person name="Rusch D."/>
            <person name="Podicherti R."/>
            <person name="Tsui H.-C.T."/>
            <person name="Winkler M.E."/>
        </authorList>
    </citation>
    <scope>NUCLEOTIDE SEQUENCE</scope>
</reference>
<keyword evidence="4" id="KW-0663">Pyridoxal phosphate</keyword>
<dbReference type="GO" id="GO:0008483">
    <property type="term" value="F:transaminase activity"/>
    <property type="evidence" value="ECO:0007669"/>
    <property type="project" value="UniProtKB-KW"/>
</dbReference>
<keyword evidence="3" id="KW-0808">Transferase</keyword>
<evidence type="ECO:0008006" key="6">
    <source>
        <dbReference type="Google" id="ProtNLM"/>
    </source>
</evidence>
<dbReference type="GO" id="GO:0030170">
    <property type="term" value="F:pyridoxal phosphate binding"/>
    <property type="evidence" value="ECO:0007669"/>
    <property type="project" value="InterPro"/>
</dbReference>
<dbReference type="FunFam" id="3.40.640.10:FF:000014">
    <property type="entry name" value="Adenosylmethionine-8-amino-7-oxononanoate aminotransferase, probable"/>
    <property type="match status" value="1"/>
</dbReference>
<evidence type="ECO:0000256" key="1">
    <source>
        <dbReference type="ARBA" id="ARBA00008954"/>
    </source>
</evidence>
<protein>
    <recommendedName>
        <fullName evidence="6">Aspartate aminotransferase family protein</fullName>
    </recommendedName>
</protein>
<dbReference type="AlphaFoldDB" id="A0A382C7T6"/>
<dbReference type="InterPro" id="IPR015422">
    <property type="entry name" value="PyrdxlP-dep_Trfase_small"/>
</dbReference>
<evidence type="ECO:0000256" key="2">
    <source>
        <dbReference type="ARBA" id="ARBA00022576"/>
    </source>
</evidence>
<dbReference type="CDD" id="cd00610">
    <property type="entry name" value="OAT_like"/>
    <property type="match status" value="1"/>
</dbReference>
<evidence type="ECO:0000256" key="4">
    <source>
        <dbReference type="ARBA" id="ARBA00022898"/>
    </source>
</evidence>
<dbReference type="PIRSF" id="PIRSF000521">
    <property type="entry name" value="Transaminase_4ab_Lys_Orn"/>
    <property type="match status" value="1"/>
</dbReference>
<accession>A0A382C7T6</accession>
<dbReference type="InterPro" id="IPR049704">
    <property type="entry name" value="Aminotrans_3_PPA_site"/>
</dbReference>
<dbReference type="PROSITE" id="PS00600">
    <property type="entry name" value="AA_TRANSFER_CLASS_3"/>
    <property type="match status" value="1"/>
</dbReference>
<dbReference type="Gene3D" id="3.40.640.10">
    <property type="entry name" value="Type I PLP-dependent aspartate aminotransferase-like (Major domain)"/>
    <property type="match status" value="1"/>
</dbReference>
<sequence>MGGKSPGYDVDRLLHPDTLRPMVLDFWQMEKFVEDPLVITRADGVWYQDIHGRRILDGISGIFVVTVGHNNRRVIEAMKTQLDTMAFAPPLHATNPAAIDLVNRIAEVTPGDLNTVKLLSGGSEATEAAMKLAKQYHRQTGNPHKHKVIARYHGYHGATMGALSATGTPRRKTMFEPTLPGYLHVHPPTCYRCPFEKTHPECEVFCARTIEDMIRMEGPDTVAAVILEPIGNTGGVITPPDDYLPMVREICNRHDVLLIFDEIITGFGRTGQMFAAQTFGVKPDILCMGKGMSSGYIPLAGIAFRDHVAQAFLGRPEDEVEFSHGHTYGGNPLAAAAGLACLNEIVERDLCARAREMGDYLRGRMESLRDFGIVGEIRGKGLMVGLELVKDPDSKEQFAPGVNFGIQVGKTALKKGLLSRFDPHWIAFAPPLIIGREQIDHLMGILTESIGETLKTLN</sequence>
<dbReference type="PANTHER" id="PTHR43094:SF1">
    <property type="entry name" value="AMINOTRANSFERASE CLASS-III"/>
    <property type="match status" value="1"/>
</dbReference>
<feature type="non-terminal residue" evidence="5">
    <location>
        <position position="458"/>
    </location>
</feature>
<keyword evidence="2" id="KW-0032">Aminotransferase</keyword>
<dbReference type="InterPro" id="IPR015424">
    <property type="entry name" value="PyrdxlP-dep_Trfase"/>
</dbReference>